<evidence type="ECO:0008006" key="3">
    <source>
        <dbReference type="Google" id="ProtNLM"/>
    </source>
</evidence>
<proteinExistence type="predicted"/>
<comment type="caution">
    <text evidence="1">The sequence shown here is derived from an EMBL/GenBank/DDBJ whole genome shotgun (WGS) entry which is preliminary data.</text>
</comment>
<dbReference type="GeneID" id="300296534"/>
<evidence type="ECO:0000313" key="1">
    <source>
        <dbReference type="EMBL" id="MBB5116178.1"/>
    </source>
</evidence>
<dbReference type="Proteomes" id="UP000618986">
    <property type="component" value="Unassembled WGS sequence"/>
</dbReference>
<keyword evidence="2" id="KW-1185">Reference proteome</keyword>
<name>A0ABR6MLH5_MICEC</name>
<dbReference type="RefSeq" id="WP_184688384.1">
    <property type="nucleotide sequence ID" value="NZ_JACHJC010000001.1"/>
</dbReference>
<organism evidence="1 2">
    <name type="scientific">Micromonospora echinospora</name>
    <name type="common">Micromonospora purpurea</name>
    <dbReference type="NCBI Taxonomy" id="1877"/>
    <lineage>
        <taxon>Bacteria</taxon>
        <taxon>Bacillati</taxon>
        <taxon>Actinomycetota</taxon>
        <taxon>Actinomycetes</taxon>
        <taxon>Micromonosporales</taxon>
        <taxon>Micromonosporaceae</taxon>
        <taxon>Micromonospora</taxon>
    </lineage>
</organism>
<gene>
    <name evidence="1" type="ORF">FHU28_006017</name>
</gene>
<evidence type="ECO:0000313" key="2">
    <source>
        <dbReference type="Proteomes" id="UP000618986"/>
    </source>
</evidence>
<dbReference type="EMBL" id="JACHJC010000001">
    <property type="protein sequence ID" value="MBB5116178.1"/>
    <property type="molecule type" value="Genomic_DNA"/>
</dbReference>
<accession>A0ABR6MLH5</accession>
<reference evidence="1 2" key="1">
    <citation type="submission" date="2020-08" db="EMBL/GenBank/DDBJ databases">
        <title>Sequencing the genomes of 1000 actinobacteria strains.</title>
        <authorList>
            <person name="Klenk H.-P."/>
        </authorList>
    </citation>
    <scope>NUCLEOTIDE SEQUENCE [LARGE SCALE GENOMIC DNA]</scope>
    <source>
        <strain evidence="1 2">DSM 43036</strain>
    </source>
</reference>
<protein>
    <recommendedName>
        <fullName evidence="3">SMI1/KNR4 family protein</fullName>
    </recommendedName>
</protein>
<sequence>MDTGRLVTWREDLRKAVASAVLDFEHRYGYPPGENAVSEPATTSAALIAAARPTVPAVLAGLYAVVDAVDLADIDNGFFLHSASHMVHVHEARDLWRVRGRHDADVVVFASDGGGTQYALATPDGSPVYRLPPDLVLDGIYTSEDPRFDVAAPDLATFLDRLLQDVKTFAASSTCR</sequence>